<evidence type="ECO:0000313" key="3">
    <source>
        <dbReference type="Proteomes" id="UP001301152"/>
    </source>
</evidence>
<comment type="caution">
    <text evidence="2">The sequence shown here is derived from an EMBL/GenBank/DDBJ whole genome shotgun (WGS) entry which is preliminary data.</text>
</comment>
<dbReference type="EMBL" id="JAPIUZ010000002">
    <property type="protein sequence ID" value="MCX2563306.1"/>
    <property type="molecule type" value="Genomic_DNA"/>
</dbReference>
<sequence>MRTVDKTIGKLKDVFTISKEGNTRERLADGSLLCRDVPFARTGTMLYDQSEFAGSPDTNGDPITSPDGVIIVHRDDETLFSEPTITSFESAPVTVGHPPDFLNPDNRAAYDQGTIRNIRRGDGALSDYLLADVIVKGREGLDAIEKKGIREVSPGYDADYEPIEGMPGHYKQSTITGNHLAIVERGRGGRGVRIGDEQKEPDVAFRKKTWGARLLNAITTNDADGIEEAIREGADEMPERVKPTIANTSDEQVATVEQDDQKRHTEVLDAIHDLGNKVTALVDVLTPKTTDDEQTEQDRTDEAVGAARADQRKDDLKAVEETEDEAECLTEEGKRVPTGDAAFSAVRLNTIQVAEIIAPGMRHGTVDTSASRKEQRSAVKNIRVAALESALRGPHASVVRRYVGAQPVRNMTADAVFVAFRAAGDAIANTNRSSVMPQSAYIPSHSHTHSNPAAEMNARNRAFWGRNK</sequence>
<evidence type="ECO:0000256" key="1">
    <source>
        <dbReference type="SAM" id="MobiDB-lite"/>
    </source>
</evidence>
<protein>
    <submittedName>
        <fullName evidence="2">DUF2213 domain-containing protein</fullName>
    </submittedName>
</protein>
<dbReference type="RefSeq" id="WP_173559054.1">
    <property type="nucleotide sequence ID" value="NZ_JAPIUZ010000002.1"/>
</dbReference>
<keyword evidence="3" id="KW-1185">Reference proteome</keyword>
<dbReference type="Pfam" id="PF09979">
    <property type="entry name" value="DUF2213"/>
    <property type="match status" value="1"/>
</dbReference>
<evidence type="ECO:0000313" key="2">
    <source>
        <dbReference type="EMBL" id="MCX2563306.1"/>
    </source>
</evidence>
<proteinExistence type="predicted"/>
<organism evidence="2 3">
    <name type="scientific">Acetobacter thailandicus</name>
    <dbReference type="NCBI Taxonomy" id="1502842"/>
    <lineage>
        <taxon>Bacteria</taxon>
        <taxon>Pseudomonadati</taxon>
        <taxon>Pseudomonadota</taxon>
        <taxon>Alphaproteobacteria</taxon>
        <taxon>Acetobacterales</taxon>
        <taxon>Acetobacteraceae</taxon>
        <taxon>Acetobacter</taxon>
    </lineage>
</organism>
<feature type="region of interest" description="Disordered" evidence="1">
    <location>
        <begin position="287"/>
        <end position="315"/>
    </location>
</feature>
<dbReference type="InterPro" id="IPR016913">
    <property type="entry name" value="UCP029215"/>
</dbReference>
<name>A0ABT3QDG5_9PROT</name>
<gene>
    <name evidence="2" type="ORF">OQ497_04930</name>
</gene>
<accession>A0ABT3QDG5</accession>
<reference evidence="2 3" key="1">
    <citation type="submission" date="2022-11" db="EMBL/GenBank/DDBJ databases">
        <title>Genome sequencing of Acetobacter type strain.</title>
        <authorList>
            <person name="Heo J."/>
            <person name="Lee D."/>
            <person name="Han B.-H."/>
            <person name="Hong S.-B."/>
            <person name="Kwon S.-W."/>
        </authorList>
    </citation>
    <scope>NUCLEOTIDE SEQUENCE [LARGE SCALE GENOMIC DNA]</scope>
    <source>
        <strain evidence="2 3">KACC 21253</strain>
    </source>
</reference>
<dbReference type="Proteomes" id="UP001301152">
    <property type="component" value="Unassembled WGS sequence"/>
</dbReference>